<dbReference type="Proteomes" id="UP000237310">
    <property type="component" value="Unassembled WGS sequence"/>
</dbReference>
<gene>
    <name evidence="1" type="ORF">C3L50_10715</name>
</gene>
<sequence length="440" mass="51404">MIEYNFDISFLNVPNDNVQNSELSETMEATLTINIDNIELRIFTGLDRFSLVKLLTHLENKSFSKLSNLISTHCKEDITIDLSNSMLLSFSTSVSDDVISISLDSVKIHQPINSDKNTATFHLNEVGFNFVKHFYSFLSVNENVFELKKRTEEIYEGYNCKVFPGFSYNYSSSRDIPEMNITKIPTLNFEFELDENMENLLKKVNSIITVCSFFMHSNLEYYRSTIHFKNTKINEYKILKKTIIKDTSISFRNFSLNWKPSTFLSESWKKEAFDNFDKLEKIIKLFNQALIVDDRSKLLIRYNIIEICMGGTTKNGDKFKFTENKDEIYEEAFKVLQVMIPQDELIDFKTKWSNAIRNMDYKPMKSPLVEFLKSNNLPLDELPVKFDEIKKMRDCITHGSIKIKPSQLNRTNVLLYRISGILILNLLGIKDWTFDTHLKE</sequence>
<dbReference type="AlphaFoldDB" id="A0A2S5AAR6"/>
<keyword evidence="2" id="KW-1185">Reference proteome</keyword>
<organism evidence="1 2">
    <name type="scientific">Flavobacterium alvei</name>
    <dbReference type="NCBI Taxonomy" id="2080416"/>
    <lineage>
        <taxon>Bacteria</taxon>
        <taxon>Pseudomonadati</taxon>
        <taxon>Bacteroidota</taxon>
        <taxon>Flavobacteriia</taxon>
        <taxon>Flavobacteriales</taxon>
        <taxon>Flavobacteriaceae</taxon>
        <taxon>Flavobacterium</taxon>
    </lineage>
</organism>
<name>A0A2S5AAR6_9FLAO</name>
<evidence type="ECO:0008006" key="3">
    <source>
        <dbReference type="Google" id="ProtNLM"/>
    </source>
</evidence>
<evidence type="ECO:0000313" key="2">
    <source>
        <dbReference type="Proteomes" id="UP000237310"/>
    </source>
</evidence>
<reference evidence="1 2" key="1">
    <citation type="submission" date="2018-01" db="EMBL/GenBank/DDBJ databases">
        <authorList>
            <person name="Gaut B.S."/>
            <person name="Morton B.R."/>
            <person name="Clegg M.T."/>
            <person name="Duvall M.R."/>
        </authorList>
    </citation>
    <scope>NUCLEOTIDE SEQUENCE [LARGE SCALE GENOMIC DNA]</scope>
    <source>
        <strain evidence="1 2">HR-AY</strain>
    </source>
</reference>
<comment type="caution">
    <text evidence="1">The sequence shown here is derived from an EMBL/GenBank/DDBJ whole genome shotgun (WGS) entry which is preliminary data.</text>
</comment>
<evidence type="ECO:0000313" key="1">
    <source>
        <dbReference type="EMBL" id="POY39624.1"/>
    </source>
</evidence>
<accession>A0A2S5AAR6</accession>
<protein>
    <recommendedName>
        <fullName evidence="3">ApeA N-terminal domain-containing protein</fullName>
    </recommendedName>
</protein>
<dbReference type="OrthoDB" id="1223207at2"/>
<dbReference type="EMBL" id="PQVG01000005">
    <property type="protein sequence ID" value="POY39624.1"/>
    <property type="molecule type" value="Genomic_DNA"/>
</dbReference>
<dbReference type="RefSeq" id="WP_103806163.1">
    <property type="nucleotide sequence ID" value="NZ_PQVG01000005.1"/>
</dbReference>
<proteinExistence type="predicted"/>